<name>A0A150HWS3_9GAMM</name>
<dbReference type="Proteomes" id="UP000075544">
    <property type="component" value="Unassembled WGS sequence"/>
</dbReference>
<dbReference type="NCBIfam" id="TIGR00702">
    <property type="entry name" value="YcaO-type kinase domain"/>
    <property type="match status" value="1"/>
</dbReference>
<dbReference type="PANTHER" id="PTHR37809:SF1">
    <property type="entry name" value="RIBOSOMAL PROTEIN S12 METHYLTHIOTRANSFERASE ACCESSORY FACTOR YCAO"/>
    <property type="match status" value="1"/>
</dbReference>
<dbReference type="Gene3D" id="3.30.1330.230">
    <property type="match status" value="1"/>
</dbReference>
<evidence type="ECO:0000313" key="3">
    <source>
        <dbReference type="Proteomes" id="UP000075544"/>
    </source>
</evidence>
<comment type="caution">
    <text evidence="2">The sequence shown here is derived from an EMBL/GenBank/DDBJ whole genome shotgun (WGS) entry which is preliminary data.</text>
</comment>
<dbReference type="EMBL" id="JRHX01000034">
    <property type="protein sequence ID" value="KXZ71492.1"/>
    <property type="molecule type" value="Genomic_DNA"/>
</dbReference>
<dbReference type="PROSITE" id="PS51664">
    <property type="entry name" value="YCAO"/>
    <property type="match status" value="1"/>
</dbReference>
<dbReference type="Pfam" id="PF02624">
    <property type="entry name" value="YcaO"/>
    <property type="match status" value="1"/>
</dbReference>
<dbReference type="RefSeq" id="WP_061524278.1">
    <property type="nucleotide sequence ID" value="NZ_JRHX01000034.1"/>
</dbReference>
<feature type="domain" description="YcaO" evidence="1">
    <location>
        <begin position="61"/>
        <end position="402"/>
    </location>
</feature>
<protein>
    <submittedName>
        <fullName evidence="2">YcaO-like family protein</fullName>
    </submittedName>
</protein>
<dbReference type="PATRIC" id="fig|52133.19.peg.1088"/>
<sequence length="402" mass="45466">MHILNSSVRVTSAVDTIRKAEKISRKLGITRVTDITRLDFLGMPVFASIRPTGKVLCVHNGKGVLAEEAKAGAYMEAIEFACADPENSSVKWDKASYQEIIDDLPDGVKLTDFCFRVNRSCNPISEVIYVTAKDILTGDDIKLPEELFFLPSLTPKEDIVFGFSTNGLASGNTLLEATIHAVCELIERDTMSFDKVEDKSYFIDPLDLTDDLKSLYEKVENSGLSLCLRYLKNEFDIPVFKAYIFEKSSENYCSAAHGCGAHPIKSIAAARAITEAIQSRLTAIHGGRDDLVDQYIKYSNLSPSDKEYYYDKLKLLHFSKDNSLKYQEIKCESGNIFSIESLWMVIEKKLKINGFKNIYRVIHYESSDFAIVKIVIPKMEHFEAYAKRIGPRLWEKLQLKKL</sequence>
<organism evidence="2 3">
    <name type="scientific">Acinetobacter venetianus</name>
    <dbReference type="NCBI Taxonomy" id="52133"/>
    <lineage>
        <taxon>Bacteria</taxon>
        <taxon>Pseudomonadati</taxon>
        <taxon>Pseudomonadota</taxon>
        <taxon>Gammaproteobacteria</taxon>
        <taxon>Moraxellales</taxon>
        <taxon>Moraxellaceae</taxon>
        <taxon>Acinetobacter</taxon>
    </lineage>
</organism>
<evidence type="ECO:0000313" key="2">
    <source>
        <dbReference type="EMBL" id="KXZ71492.1"/>
    </source>
</evidence>
<dbReference type="AlphaFoldDB" id="A0A150HWS3"/>
<evidence type="ECO:0000259" key="1">
    <source>
        <dbReference type="PROSITE" id="PS51664"/>
    </source>
</evidence>
<gene>
    <name evidence="2" type="ORF">AVENLUH13518_01067</name>
</gene>
<dbReference type="PANTHER" id="PTHR37809">
    <property type="entry name" value="RIBOSOMAL PROTEIN S12 METHYLTHIOTRANSFERASE ACCESSORY FACTOR YCAO"/>
    <property type="match status" value="1"/>
</dbReference>
<dbReference type="InterPro" id="IPR003776">
    <property type="entry name" value="YcaO-like_dom"/>
</dbReference>
<reference evidence="2 3" key="1">
    <citation type="journal article" date="2016" name="Sci. Rep.">
        <title>Genomic and phenotypic characterization of the species Acinetobacter venetianus.</title>
        <authorList>
            <person name="Fondi M."/>
            <person name="Maida I."/>
            <person name="Perrin E."/>
            <person name="Orlandini V."/>
            <person name="La Torre L."/>
            <person name="Bosi E."/>
            <person name="Negroni A."/>
            <person name="Zanaroli G."/>
            <person name="Fava F."/>
            <person name="Decorosi F."/>
            <person name="Giovannetti L."/>
            <person name="Viti C."/>
            <person name="Vaneechoutte M."/>
            <person name="Dijkshoorn L."/>
            <person name="Fani R."/>
        </authorList>
    </citation>
    <scope>NUCLEOTIDE SEQUENCE [LARGE SCALE GENOMIC DNA]</scope>
    <source>
        <strain evidence="2 3">LUH13518</strain>
    </source>
</reference>
<proteinExistence type="predicted"/>
<accession>A0A150HWS3</accession>